<feature type="domain" description="4Fe-4S ferredoxin-type" evidence="5">
    <location>
        <begin position="45"/>
        <end position="75"/>
    </location>
</feature>
<dbReference type="PROSITE" id="PS51379">
    <property type="entry name" value="4FE4S_FER_2"/>
    <property type="match status" value="3"/>
</dbReference>
<keyword evidence="4" id="KW-0812">Transmembrane</keyword>
<accession>A0A8J6TH35</accession>
<dbReference type="CDD" id="cd16373">
    <property type="entry name" value="DMSOR_beta_like"/>
    <property type="match status" value="1"/>
</dbReference>
<dbReference type="InterPro" id="IPR017896">
    <property type="entry name" value="4Fe4S_Fe-S-bd"/>
</dbReference>
<dbReference type="AlphaFoldDB" id="A0A8J6TH35"/>
<name>A0A8J6TH35_9CHLR</name>
<feature type="domain" description="4Fe-4S ferredoxin-type" evidence="5">
    <location>
        <begin position="76"/>
        <end position="107"/>
    </location>
</feature>
<evidence type="ECO:0000313" key="6">
    <source>
        <dbReference type="EMBL" id="MBC8336583.1"/>
    </source>
</evidence>
<evidence type="ECO:0000313" key="7">
    <source>
        <dbReference type="Proteomes" id="UP000614469"/>
    </source>
</evidence>
<keyword evidence="4" id="KW-0472">Membrane</keyword>
<dbReference type="Gene3D" id="3.30.70.20">
    <property type="match status" value="2"/>
</dbReference>
<feature type="transmembrane region" description="Helical" evidence="4">
    <location>
        <begin position="14"/>
        <end position="31"/>
    </location>
</feature>
<evidence type="ECO:0000256" key="1">
    <source>
        <dbReference type="ARBA" id="ARBA00022723"/>
    </source>
</evidence>
<dbReference type="Pfam" id="PF12838">
    <property type="entry name" value="Fer4_7"/>
    <property type="match status" value="1"/>
</dbReference>
<dbReference type="PROSITE" id="PS00198">
    <property type="entry name" value="4FE4S_FER_1"/>
    <property type="match status" value="1"/>
</dbReference>
<keyword evidence="1" id="KW-0479">Metal-binding</keyword>
<dbReference type="Pfam" id="PF14697">
    <property type="entry name" value="Fer4_21"/>
    <property type="match status" value="1"/>
</dbReference>
<protein>
    <submittedName>
        <fullName evidence="6">4Fe-4S dicluster domain-containing protein</fullName>
    </submittedName>
</protein>
<dbReference type="GO" id="GO:0046872">
    <property type="term" value="F:metal ion binding"/>
    <property type="evidence" value="ECO:0007669"/>
    <property type="project" value="UniProtKB-KW"/>
</dbReference>
<organism evidence="6 7">
    <name type="scientific">Candidatus Desulfolinea nitratireducens</name>
    <dbReference type="NCBI Taxonomy" id="2841698"/>
    <lineage>
        <taxon>Bacteria</taxon>
        <taxon>Bacillati</taxon>
        <taxon>Chloroflexota</taxon>
        <taxon>Anaerolineae</taxon>
        <taxon>Anaerolineales</taxon>
        <taxon>Anaerolineales incertae sedis</taxon>
        <taxon>Candidatus Desulfolinea</taxon>
    </lineage>
</organism>
<reference evidence="6 7" key="1">
    <citation type="submission" date="2020-08" db="EMBL/GenBank/DDBJ databases">
        <title>Bridging the membrane lipid divide: bacteria of the FCB group superphylum have the potential to synthesize archaeal ether lipids.</title>
        <authorList>
            <person name="Villanueva L."/>
            <person name="Von Meijenfeldt F.A.B."/>
            <person name="Westbye A.B."/>
            <person name="Yadav S."/>
            <person name="Hopmans E.C."/>
            <person name="Dutilh B.E."/>
            <person name="Sinninghe Damste J.S."/>
        </authorList>
    </citation>
    <scope>NUCLEOTIDE SEQUENCE [LARGE SCALE GENOMIC DNA]</scope>
    <source>
        <strain evidence="6">NIOZ-UU36</strain>
    </source>
</reference>
<dbReference type="GO" id="GO:0051536">
    <property type="term" value="F:iron-sulfur cluster binding"/>
    <property type="evidence" value="ECO:0007669"/>
    <property type="project" value="UniProtKB-KW"/>
</dbReference>
<sequence length="189" mass="20675">MAEKASQDITRRDFLRVIGGVSSAGLLYLLLRPKWEFSSVRPPGALPGGDFESFCIRCGKCLTACDQNAISLDDEGLPEINGLSGWCDFSMNCIEVCPSGALQPIDPETAVIGTAIIDEERCIAWNWPGCRLCYDRCLDLQQAISLDEEYRPYVDETLCTGCAACVVICPQSSHAGHRNKKYGKAIFIG</sequence>
<evidence type="ECO:0000256" key="3">
    <source>
        <dbReference type="ARBA" id="ARBA00023014"/>
    </source>
</evidence>
<keyword evidence="3" id="KW-0411">Iron-sulfur</keyword>
<evidence type="ECO:0000256" key="4">
    <source>
        <dbReference type="SAM" id="Phobius"/>
    </source>
</evidence>
<comment type="caution">
    <text evidence="6">The sequence shown here is derived from an EMBL/GenBank/DDBJ whole genome shotgun (WGS) entry which is preliminary data.</text>
</comment>
<evidence type="ECO:0000256" key="2">
    <source>
        <dbReference type="ARBA" id="ARBA00023004"/>
    </source>
</evidence>
<gene>
    <name evidence="6" type="ORF">H8E29_15080</name>
</gene>
<keyword evidence="4" id="KW-1133">Transmembrane helix</keyword>
<evidence type="ECO:0000259" key="5">
    <source>
        <dbReference type="PROSITE" id="PS51379"/>
    </source>
</evidence>
<dbReference type="Proteomes" id="UP000614469">
    <property type="component" value="Unassembled WGS sequence"/>
</dbReference>
<dbReference type="EMBL" id="JACNJN010000174">
    <property type="protein sequence ID" value="MBC8336583.1"/>
    <property type="molecule type" value="Genomic_DNA"/>
</dbReference>
<keyword evidence="2" id="KW-0408">Iron</keyword>
<dbReference type="SUPFAM" id="SSF54862">
    <property type="entry name" value="4Fe-4S ferredoxins"/>
    <property type="match status" value="1"/>
</dbReference>
<proteinExistence type="predicted"/>
<feature type="domain" description="4Fe-4S ferredoxin-type" evidence="5">
    <location>
        <begin position="150"/>
        <end position="179"/>
    </location>
</feature>
<dbReference type="InterPro" id="IPR017900">
    <property type="entry name" value="4Fe4S_Fe_S_CS"/>
</dbReference>